<evidence type="ECO:0000313" key="1">
    <source>
        <dbReference type="EMBL" id="SFK82841.1"/>
    </source>
</evidence>
<proteinExistence type="predicted"/>
<sequence length="74" mass="8154">MTFSPQRRCPDCGVTMERTKPVVAGAGEEVVKLRTGERKKGLLGSLGMKESLRVDAYVCPECGLTRFYADLDDD</sequence>
<accession>A0A1I4CSD3</accession>
<dbReference type="Proteomes" id="UP000199607">
    <property type="component" value="Unassembled WGS sequence"/>
</dbReference>
<dbReference type="AlphaFoldDB" id="A0A1I4CSD3"/>
<name>A0A1I4CSD3_9EURY</name>
<protein>
    <submittedName>
        <fullName evidence="1">Uncharacterized protein</fullName>
    </submittedName>
</protein>
<dbReference type="RefSeq" id="WP_245756860.1">
    <property type="nucleotide sequence ID" value="NZ_FOTC01000001.1"/>
</dbReference>
<keyword evidence="2" id="KW-1185">Reference proteome</keyword>
<gene>
    <name evidence="1" type="ORF">SAMN04487950_1305</name>
</gene>
<evidence type="ECO:0000313" key="2">
    <source>
        <dbReference type="Proteomes" id="UP000199607"/>
    </source>
</evidence>
<reference evidence="2" key="1">
    <citation type="submission" date="2016-10" db="EMBL/GenBank/DDBJ databases">
        <authorList>
            <person name="Varghese N."/>
            <person name="Submissions S."/>
        </authorList>
    </citation>
    <scope>NUCLEOTIDE SEQUENCE [LARGE SCALE GENOMIC DNA]</scope>
    <source>
        <strain evidence="2">CGMCC 1.7738</strain>
    </source>
</reference>
<organism evidence="1 2">
    <name type="scientific">Halogranum rubrum</name>
    <dbReference type="NCBI Taxonomy" id="553466"/>
    <lineage>
        <taxon>Archaea</taxon>
        <taxon>Methanobacteriati</taxon>
        <taxon>Methanobacteriota</taxon>
        <taxon>Stenosarchaea group</taxon>
        <taxon>Halobacteria</taxon>
        <taxon>Halobacteriales</taxon>
        <taxon>Haloferacaceae</taxon>
    </lineage>
</organism>
<dbReference type="EMBL" id="FOTC01000001">
    <property type="protein sequence ID" value="SFK82841.1"/>
    <property type="molecule type" value="Genomic_DNA"/>
</dbReference>